<gene>
    <name evidence="1" type="ORF">K0U00_38710</name>
</gene>
<dbReference type="EMBL" id="JAHZIK010001962">
    <property type="protein sequence ID" value="MBW7460010.1"/>
    <property type="molecule type" value="Genomic_DNA"/>
</dbReference>
<proteinExistence type="predicted"/>
<name>A0ABS7CH28_9BACL</name>
<evidence type="ECO:0000313" key="2">
    <source>
        <dbReference type="Proteomes" id="UP001519887"/>
    </source>
</evidence>
<dbReference type="SUPFAM" id="SSF51735">
    <property type="entry name" value="NAD(P)-binding Rossmann-fold domains"/>
    <property type="match status" value="1"/>
</dbReference>
<dbReference type="Gene3D" id="3.40.50.720">
    <property type="entry name" value="NAD(P)-binding Rossmann-like Domain"/>
    <property type="match status" value="1"/>
</dbReference>
<organism evidence="1 2">
    <name type="scientific">Paenibacillus sepulcri</name>
    <dbReference type="NCBI Taxonomy" id="359917"/>
    <lineage>
        <taxon>Bacteria</taxon>
        <taxon>Bacillati</taxon>
        <taxon>Bacillota</taxon>
        <taxon>Bacilli</taxon>
        <taxon>Bacillales</taxon>
        <taxon>Paenibacillaceae</taxon>
        <taxon>Paenibacillus</taxon>
    </lineage>
</organism>
<comment type="caution">
    <text evidence="1">The sequence shown here is derived from an EMBL/GenBank/DDBJ whole genome shotgun (WGS) entry which is preliminary data.</text>
</comment>
<dbReference type="InterPro" id="IPR036291">
    <property type="entry name" value="NAD(P)-bd_dom_sf"/>
</dbReference>
<evidence type="ECO:0000313" key="1">
    <source>
        <dbReference type="EMBL" id="MBW7460010.1"/>
    </source>
</evidence>
<dbReference type="Proteomes" id="UP001519887">
    <property type="component" value="Unassembled WGS sequence"/>
</dbReference>
<keyword evidence="2" id="KW-1185">Reference proteome</keyword>
<feature type="non-terminal residue" evidence="1">
    <location>
        <position position="63"/>
    </location>
</feature>
<accession>A0ABS7CH28</accession>
<reference evidence="1 2" key="1">
    <citation type="submission" date="2021-07" db="EMBL/GenBank/DDBJ databases">
        <title>Paenibacillus radiodurans sp. nov., isolated from the southeastern edge of Tengger Desert.</title>
        <authorList>
            <person name="Zhang G."/>
        </authorList>
    </citation>
    <scope>NUCLEOTIDE SEQUENCE [LARGE SCALE GENOMIC DNA]</scope>
    <source>
        <strain evidence="1 2">CCM 7311</strain>
    </source>
</reference>
<protein>
    <submittedName>
        <fullName evidence="1">Uncharacterized protein</fullName>
    </submittedName>
</protein>
<sequence length="63" mass="6916">MNKLTASVVGGGQGGQLSMKALESSDRFELKAAADLRPDVCERLKEKYPGILTFTNHKEMFEA</sequence>